<organism evidence="1 2">
    <name type="scientific">Melia azedarach</name>
    <name type="common">Chinaberry tree</name>
    <dbReference type="NCBI Taxonomy" id="155640"/>
    <lineage>
        <taxon>Eukaryota</taxon>
        <taxon>Viridiplantae</taxon>
        <taxon>Streptophyta</taxon>
        <taxon>Embryophyta</taxon>
        <taxon>Tracheophyta</taxon>
        <taxon>Spermatophyta</taxon>
        <taxon>Magnoliopsida</taxon>
        <taxon>eudicotyledons</taxon>
        <taxon>Gunneridae</taxon>
        <taxon>Pentapetalae</taxon>
        <taxon>rosids</taxon>
        <taxon>malvids</taxon>
        <taxon>Sapindales</taxon>
        <taxon>Meliaceae</taxon>
        <taxon>Melia</taxon>
    </lineage>
</organism>
<name>A0ACC1X8B0_MELAZ</name>
<reference evidence="1 2" key="1">
    <citation type="journal article" date="2023" name="Science">
        <title>Complex scaffold remodeling in plant triterpene biosynthesis.</title>
        <authorList>
            <person name="De La Pena R."/>
            <person name="Hodgson H."/>
            <person name="Liu J.C."/>
            <person name="Stephenson M.J."/>
            <person name="Martin A.C."/>
            <person name="Owen C."/>
            <person name="Harkess A."/>
            <person name="Leebens-Mack J."/>
            <person name="Jimenez L.E."/>
            <person name="Osbourn A."/>
            <person name="Sattely E.S."/>
        </authorList>
    </citation>
    <scope>NUCLEOTIDE SEQUENCE [LARGE SCALE GENOMIC DNA]</scope>
    <source>
        <strain evidence="2">cv. JPN11</strain>
        <tissue evidence="1">Leaf</tissue>
    </source>
</reference>
<gene>
    <name evidence="1" type="ORF">OWV82_017747</name>
</gene>
<accession>A0ACC1X8B0</accession>
<proteinExistence type="predicted"/>
<dbReference type="Proteomes" id="UP001164539">
    <property type="component" value="Chromosome 10"/>
</dbReference>
<protein>
    <submittedName>
        <fullName evidence="1">3-hydroxyisobutyryl-CoA hydrolase 1</fullName>
    </submittedName>
</protein>
<sequence length="390" mass="43926">MALLDSFGREINQVLFEGNSCVKKVIFNRPRKFNSITIKMILEMLKKLKEYEDDSTVKLVILKGNGKAFCSGGDLKALYKHATEGHWTFGALLYKKLLTLSHLLATYKKPLVALIDGTVMGAGAGLSMHAPYRIVTENTVFAMPEASVGLFPDIGASHFLSRLPKYFGEYLGLTGAKLDGAEMVACGLATHFVLSKDLHLHMLENALEGLTSSDTTAISHIISKFEHKASVKQDNAYYSRSKIVNKCFSRETVEDIQLALKKEAAANWETNWIVDAINSMKSACPASLKIFLRMMKEGRNRSLEHCLTLEYIVHCHIIRETLNSEFYEGVRAKLLHKDKKPKWRPSKLELVSEEMVDQFFRIMDDGNWEPLQLTPTTFNSFIIDAARPKL</sequence>
<dbReference type="EMBL" id="CM051403">
    <property type="protein sequence ID" value="KAJ4707665.1"/>
    <property type="molecule type" value="Genomic_DNA"/>
</dbReference>
<comment type="caution">
    <text evidence="1">The sequence shown here is derived from an EMBL/GenBank/DDBJ whole genome shotgun (WGS) entry which is preliminary data.</text>
</comment>
<keyword evidence="2" id="KW-1185">Reference proteome</keyword>
<evidence type="ECO:0000313" key="1">
    <source>
        <dbReference type="EMBL" id="KAJ4707665.1"/>
    </source>
</evidence>
<keyword evidence="1" id="KW-0378">Hydrolase</keyword>
<evidence type="ECO:0000313" key="2">
    <source>
        <dbReference type="Proteomes" id="UP001164539"/>
    </source>
</evidence>